<name>A0AAE4WED6_AGRVI</name>
<evidence type="ECO:0000313" key="4">
    <source>
        <dbReference type="Proteomes" id="UP000436692"/>
    </source>
</evidence>
<protein>
    <recommendedName>
        <fullName evidence="2">TRASH domain-containing protein</fullName>
    </recommendedName>
</protein>
<feature type="region of interest" description="Disordered" evidence="1">
    <location>
        <begin position="14"/>
        <end position="33"/>
    </location>
</feature>
<feature type="domain" description="TRASH" evidence="2">
    <location>
        <begin position="215"/>
        <end position="244"/>
    </location>
</feature>
<feature type="domain" description="TRASH" evidence="2">
    <location>
        <begin position="116"/>
        <end position="149"/>
    </location>
</feature>
<evidence type="ECO:0000256" key="1">
    <source>
        <dbReference type="SAM" id="MobiDB-lite"/>
    </source>
</evidence>
<feature type="compositionally biased region" description="Basic residues" evidence="1">
    <location>
        <begin position="17"/>
        <end position="33"/>
    </location>
</feature>
<evidence type="ECO:0000259" key="2">
    <source>
        <dbReference type="SMART" id="SM00746"/>
    </source>
</evidence>
<dbReference type="RefSeq" id="WP_156548556.1">
    <property type="nucleotide sequence ID" value="NZ_JABAEJ010000006.1"/>
</dbReference>
<dbReference type="SMART" id="SM00746">
    <property type="entry name" value="TRASH"/>
    <property type="match status" value="2"/>
</dbReference>
<sequence>MAYLDNYLKARNERLGTQHKAKSRKTKQRQIIKGDRRKHVIDKVMDTLSDWRYSPFEHEGPCHTGLRSALCMEGYSWSLSNTEAGNIVGEALRLTGAKRPSWDQGQPEYLLAYDVCSGCHGPMPEDMITGGRRGRFCSDECARSFLVKRDFTSSLHASRIEASAFSLINRDRRPLRTCENCGDQYRGFSRNDHSQKYCSRNCYGQAKRKLQQQDCPICSKGFHPLHEGQVHCSWACLRQMKLEKTCVVCKQNFNAKSKKAIYCSEKCRSYHVRHGQGGEVPLVGVPRACTCQHCNVEFEVMNARPKKYCSNKCARAVEKLIRQQRNKAPQSNIIYLTAEIFDGWFKQAA</sequence>
<accession>A0AAE4WED6</accession>
<dbReference type="EMBL" id="WPHM01000009">
    <property type="protein sequence ID" value="MUZ59311.1"/>
    <property type="molecule type" value="Genomic_DNA"/>
</dbReference>
<dbReference type="InterPro" id="IPR011017">
    <property type="entry name" value="TRASH_dom"/>
</dbReference>
<proteinExistence type="predicted"/>
<organism evidence="3 4">
    <name type="scientific">Agrobacterium vitis</name>
    <name type="common">Rhizobium vitis</name>
    <dbReference type="NCBI Taxonomy" id="373"/>
    <lineage>
        <taxon>Bacteria</taxon>
        <taxon>Pseudomonadati</taxon>
        <taxon>Pseudomonadota</taxon>
        <taxon>Alphaproteobacteria</taxon>
        <taxon>Hyphomicrobiales</taxon>
        <taxon>Rhizobiaceae</taxon>
        <taxon>Rhizobium/Agrobacterium group</taxon>
        <taxon>Agrobacterium</taxon>
    </lineage>
</organism>
<reference evidence="3 4" key="1">
    <citation type="submission" date="2019-12" db="EMBL/GenBank/DDBJ databases">
        <title>Whole-genome sequencing of Allorhizobium vitis.</title>
        <authorList>
            <person name="Gan H.M."/>
            <person name="Szegedi E."/>
            <person name="Burr T."/>
            <person name="Savka M.A."/>
        </authorList>
    </citation>
    <scope>NUCLEOTIDE SEQUENCE [LARGE SCALE GENOMIC DNA]</scope>
    <source>
        <strain evidence="3 4">CG989</strain>
    </source>
</reference>
<comment type="caution">
    <text evidence="3">The sequence shown here is derived from an EMBL/GenBank/DDBJ whole genome shotgun (WGS) entry which is preliminary data.</text>
</comment>
<evidence type="ECO:0000313" key="3">
    <source>
        <dbReference type="EMBL" id="MUZ59311.1"/>
    </source>
</evidence>
<dbReference type="AlphaFoldDB" id="A0AAE4WED6"/>
<dbReference type="Proteomes" id="UP000436692">
    <property type="component" value="Unassembled WGS sequence"/>
</dbReference>
<gene>
    <name evidence="3" type="ORF">GOZ95_17860</name>
</gene>